<comment type="caution">
    <text evidence="2">The sequence shown here is derived from an EMBL/GenBank/DDBJ whole genome shotgun (WGS) entry which is preliminary data.</text>
</comment>
<gene>
    <name evidence="2" type="ORF">VSR73_03085</name>
</gene>
<evidence type="ECO:0000313" key="3">
    <source>
        <dbReference type="Proteomes" id="UP001489897"/>
    </source>
</evidence>
<organism evidence="2 3">
    <name type="scientific">Paraburkholderia ferrariae</name>
    <dbReference type="NCBI Taxonomy" id="386056"/>
    <lineage>
        <taxon>Bacteria</taxon>
        <taxon>Pseudomonadati</taxon>
        <taxon>Pseudomonadota</taxon>
        <taxon>Betaproteobacteria</taxon>
        <taxon>Burkholderiales</taxon>
        <taxon>Burkholderiaceae</taxon>
        <taxon>Paraburkholderia</taxon>
    </lineage>
</organism>
<keyword evidence="1" id="KW-1133">Transmembrane helix</keyword>
<dbReference type="EMBL" id="JAYMRV010000001">
    <property type="protein sequence ID" value="MEM5420054.1"/>
    <property type="molecule type" value="Genomic_DNA"/>
</dbReference>
<dbReference type="Proteomes" id="UP001489897">
    <property type="component" value="Unassembled WGS sequence"/>
</dbReference>
<dbReference type="RefSeq" id="WP_342945758.1">
    <property type="nucleotide sequence ID" value="NZ_JAYMRV010000001.1"/>
</dbReference>
<proteinExistence type="predicted"/>
<keyword evidence="3" id="KW-1185">Reference proteome</keyword>
<feature type="transmembrane region" description="Helical" evidence="1">
    <location>
        <begin position="34"/>
        <end position="55"/>
    </location>
</feature>
<reference evidence="2 3" key="1">
    <citation type="submission" date="2024-01" db="EMBL/GenBank/DDBJ databases">
        <title>The diversity of rhizobia nodulating Mimosa spp. in eleven states of Brazil covering several biomes is determined by host plant, location, and edaphic factors.</title>
        <authorList>
            <person name="Rouws L."/>
            <person name="Barauna A."/>
            <person name="Beukes C."/>
            <person name="De Faria S.M."/>
            <person name="Gross E."/>
            <person name="Dos Reis Junior F.B."/>
            <person name="Simon M."/>
            <person name="Maluk M."/>
            <person name="Odee D.W."/>
            <person name="Kenicer G."/>
            <person name="Young J.P.W."/>
            <person name="Reis V.M."/>
            <person name="Zilli J."/>
            <person name="James E.K."/>
        </authorList>
    </citation>
    <scope>NUCLEOTIDE SEQUENCE [LARGE SCALE GENOMIC DNA]</scope>
    <source>
        <strain evidence="2 3">JPY167</strain>
    </source>
</reference>
<sequence>MASANAARAALLMVTAYEADGVEACVVVVVGACVLLAGCVAAAACWFCAPVFAAVEAAGWLETARIVIRGSPIKREKNRELRPAYRSTFQILKKYLFFENEST</sequence>
<keyword evidence="1" id="KW-0812">Transmembrane</keyword>
<accession>A0ABU9RK09</accession>
<keyword evidence="1" id="KW-0472">Membrane</keyword>
<name>A0ABU9RK09_9BURK</name>
<evidence type="ECO:0000256" key="1">
    <source>
        <dbReference type="SAM" id="Phobius"/>
    </source>
</evidence>
<evidence type="ECO:0000313" key="2">
    <source>
        <dbReference type="EMBL" id="MEM5420054.1"/>
    </source>
</evidence>
<protein>
    <submittedName>
        <fullName evidence="2">Uncharacterized protein</fullName>
    </submittedName>
</protein>